<dbReference type="InterPro" id="IPR006509">
    <property type="entry name" value="RBM39_SF"/>
</dbReference>
<dbReference type="GO" id="GO:0006397">
    <property type="term" value="P:mRNA processing"/>
    <property type="evidence" value="ECO:0007669"/>
    <property type="project" value="InterPro"/>
</dbReference>
<protein>
    <submittedName>
        <fullName evidence="6">RNA binding motif protein 39a</fullName>
    </submittedName>
</protein>
<feature type="domain" description="RRM" evidence="5">
    <location>
        <begin position="1"/>
        <end position="73"/>
    </location>
</feature>
<sequence>MQLAARIRPRDLEEFFSAVGKVRDVRMISDRNSRRSKGIAYIEFVEASSVPLAIGLTGQRLLGVPIIVQASQAEKNRAAAAANNLQKGTSGPMRLYVGSLHFNITEEMLRGIFEPFGRIESIQLMMDSETGRSKGYGFITFADAECAKNALEQLNGFELAGRPMKVGHVTERTDASMASSLLDSDELEHTGIDLGTTGRLQLMARLAEGTGLQIPPAAQQALQMSGAIAIGAMAAVTGNNNVGFRRDGIHPTLDGAALISRNMDKFIKPPPKYDYPDEEAPGWELDIQHDVIEECNKHGGVVHIYVDKKSTEGNVYVKCPSIPAAMAAVNALHGRFFAGKMITAAYVPLPTYHNLFPESVTATQLLAPPPRR</sequence>
<keyword evidence="2" id="KW-0677">Repeat</keyword>
<keyword evidence="1" id="KW-0597">Phosphoprotein</keyword>
<dbReference type="Ensembl" id="ENSONIT00000067285.1">
    <property type="protein sequence ID" value="ENSONIP00000034350.1"/>
    <property type="gene ID" value="ENSONIG00000000274.2"/>
</dbReference>
<dbReference type="GO" id="GO:0005634">
    <property type="term" value="C:nucleus"/>
    <property type="evidence" value="ECO:0007669"/>
    <property type="project" value="InterPro"/>
</dbReference>
<organism evidence="6 7">
    <name type="scientific">Oreochromis niloticus</name>
    <name type="common">Nile tilapia</name>
    <name type="synonym">Tilapia nilotica</name>
    <dbReference type="NCBI Taxonomy" id="8128"/>
    <lineage>
        <taxon>Eukaryota</taxon>
        <taxon>Metazoa</taxon>
        <taxon>Chordata</taxon>
        <taxon>Craniata</taxon>
        <taxon>Vertebrata</taxon>
        <taxon>Euteleostomi</taxon>
        <taxon>Actinopterygii</taxon>
        <taxon>Neopterygii</taxon>
        <taxon>Teleostei</taxon>
        <taxon>Neoteleostei</taxon>
        <taxon>Acanthomorphata</taxon>
        <taxon>Ovalentaria</taxon>
        <taxon>Cichlomorphae</taxon>
        <taxon>Cichliformes</taxon>
        <taxon>Cichlidae</taxon>
        <taxon>African cichlids</taxon>
        <taxon>Pseudocrenilabrinae</taxon>
        <taxon>Oreochromini</taxon>
        <taxon>Oreochromis</taxon>
    </lineage>
</organism>
<dbReference type="InterPro" id="IPR000504">
    <property type="entry name" value="RRM_dom"/>
</dbReference>
<dbReference type="CDD" id="cd12285">
    <property type="entry name" value="RRM3_RBM39_like"/>
    <property type="match status" value="1"/>
</dbReference>
<dbReference type="PROSITE" id="PS50102">
    <property type="entry name" value="RRM"/>
    <property type="match status" value="2"/>
</dbReference>
<dbReference type="FunFam" id="3.30.70.330:FF:000080">
    <property type="entry name" value="RNA-binding protein 39 isoform X1"/>
    <property type="match status" value="1"/>
</dbReference>
<evidence type="ECO:0000256" key="2">
    <source>
        <dbReference type="ARBA" id="ARBA00022737"/>
    </source>
</evidence>
<dbReference type="InterPro" id="IPR035979">
    <property type="entry name" value="RBD_domain_sf"/>
</dbReference>
<dbReference type="GO" id="GO:0003723">
    <property type="term" value="F:RNA binding"/>
    <property type="evidence" value="ECO:0007669"/>
    <property type="project" value="UniProtKB-UniRule"/>
</dbReference>
<dbReference type="Gene3D" id="3.30.70.330">
    <property type="match status" value="3"/>
</dbReference>
<dbReference type="NCBIfam" id="TIGR01622">
    <property type="entry name" value="SF-CC1"/>
    <property type="match status" value="1"/>
</dbReference>
<dbReference type="AlphaFoldDB" id="A0A669BIY6"/>
<reference evidence="7" key="1">
    <citation type="submission" date="2012-01" db="EMBL/GenBank/DDBJ databases">
        <title>The Genome Sequence of Oreochromis niloticus (Nile Tilapia).</title>
        <authorList>
            <consortium name="Broad Institute Genome Assembly Team"/>
            <consortium name="Broad Institute Sequencing Platform"/>
            <person name="Di Palma F."/>
            <person name="Johnson J."/>
            <person name="Lander E.S."/>
            <person name="Lindblad-Toh K."/>
        </authorList>
    </citation>
    <scope>NUCLEOTIDE SEQUENCE [LARGE SCALE GENOMIC DNA]</scope>
</reference>
<gene>
    <name evidence="6" type="primary">LOC100702944</name>
</gene>
<evidence type="ECO:0000313" key="6">
    <source>
        <dbReference type="Ensembl" id="ENSONIP00000034350.1"/>
    </source>
</evidence>
<reference evidence="6" key="2">
    <citation type="submission" date="2025-08" db="UniProtKB">
        <authorList>
            <consortium name="Ensembl"/>
        </authorList>
    </citation>
    <scope>IDENTIFICATION</scope>
</reference>
<evidence type="ECO:0000313" key="7">
    <source>
        <dbReference type="Proteomes" id="UP000005207"/>
    </source>
</evidence>
<dbReference type="SMART" id="SM00360">
    <property type="entry name" value="RRM"/>
    <property type="match status" value="3"/>
</dbReference>
<dbReference type="Proteomes" id="UP000005207">
    <property type="component" value="Linkage group LG5"/>
</dbReference>
<reference evidence="6" key="3">
    <citation type="submission" date="2025-09" db="UniProtKB">
        <authorList>
            <consortium name="Ensembl"/>
        </authorList>
    </citation>
    <scope>IDENTIFICATION</scope>
</reference>
<name>A0A669BIY6_ORENI</name>
<keyword evidence="3 4" id="KW-0694">RNA-binding</keyword>
<feature type="domain" description="RRM" evidence="5">
    <location>
        <begin position="93"/>
        <end position="171"/>
    </location>
</feature>
<dbReference type="GeneTree" id="ENSGT00940000154468"/>
<evidence type="ECO:0000256" key="3">
    <source>
        <dbReference type="ARBA" id="ARBA00022884"/>
    </source>
</evidence>
<keyword evidence="7" id="KW-1185">Reference proteome</keyword>
<accession>A0A669BIY6</accession>
<dbReference type="Pfam" id="PF00076">
    <property type="entry name" value="RRM_1"/>
    <property type="match status" value="2"/>
</dbReference>
<dbReference type="Pfam" id="PF15519">
    <property type="entry name" value="RBM39linker"/>
    <property type="match status" value="1"/>
</dbReference>
<evidence type="ECO:0000259" key="5">
    <source>
        <dbReference type="PROSITE" id="PS50102"/>
    </source>
</evidence>
<proteinExistence type="predicted"/>
<evidence type="ECO:0000256" key="1">
    <source>
        <dbReference type="ARBA" id="ARBA00022553"/>
    </source>
</evidence>
<evidence type="ECO:0000256" key="4">
    <source>
        <dbReference type="PROSITE-ProRule" id="PRU00176"/>
    </source>
</evidence>
<dbReference type="PANTHER" id="PTHR48036">
    <property type="entry name" value="SPLICING FACTOR (PAD-1), PUTATIVE (AFU_ORTHOLOGUE AFUA_1G15810)-RELATED"/>
    <property type="match status" value="1"/>
</dbReference>
<dbReference type="InterPro" id="IPR012677">
    <property type="entry name" value="Nucleotide-bd_a/b_plait_sf"/>
</dbReference>
<dbReference type="CDD" id="cd12284">
    <property type="entry name" value="RRM2_RBM23_RBM39"/>
    <property type="match status" value="1"/>
</dbReference>
<dbReference type="SUPFAM" id="SSF54928">
    <property type="entry name" value="RNA-binding domain, RBD"/>
    <property type="match status" value="2"/>
</dbReference>
<dbReference type="InterPro" id="IPR029123">
    <property type="entry name" value="RBM39_linker"/>
</dbReference>